<accession>A0A086SZR4</accession>
<comment type="caution">
    <text evidence="2">The sequence shown here is derived from an EMBL/GenBank/DDBJ whole genome shotgun (WGS) entry which is preliminary data.</text>
</comment>
<dbReference type="OrthoDB" id="5387995at2759"/>
<dbReference type="STRING" id="857340.A0A086SZR4"/>
<evidence type="ECO:0000313" key="3">
    <source>
        <dbReference type="Proteomes" id="UP000029964"/>
    </source>
</evidence>
<dbReference type="AlphaFoldDB" id="A0A086SZR4"/>
<gene>
    <name evidence="2" type="ORF">ACRE_066670</name>
</gene>
<reference evidence="3" key="1">
    <citation type="journal article" date="2014" name="Genome Announc.">
        <title>Genome sequence and annotation of Acremonium chrysogenum, producer of the beta-lactam antibiotic cephalosporin C.</title>
        <authorList>
            <person name="Terfehr D."/>
            <person name="Dahlmann T.A."/>
            <person name="Specht T."/>
            <person name="Zadra I."/>
            <person name="Kuernsteiner H."/>
            <person name="Kueck U."/>
        </authorList>
    </citation>
    <scope>NUCLEOTIDE SEQUENCE [LARGE SCALE GENOMIC DNA]</scope>
    <source>
        <strain evidence="3">ATCC 11550 / CBS 779.69 / DSM 880 / IAM 14645 / JCM 23072 / IMI 49137</strain>
    </source>
</reference>
<proteinExistence type="predicted"/>
<dbReference type="HOGENOM" id="CLU_039657_1_0_1"/>
<keyword evidence="3" id="KW-1185">Reference proteome</keyword>
<feature type="region of interest" description="Disordered" evidence="1">
    <location>
        <begin position="215"/>
        <end position="273"/>
    </location>
</feature>
<evidence type="ECO:0000313" key="2">
    <source>
        <dbReference type="EMBL" id="KFH42596.1"/>
    </source>
</evidence>
<protein>
    <submittedName>
        <fullName evidence="2">Uncharacterized protein</fullName>
    </submittedName>
</protein>
<dbReference type="EMBL" id="JPKY01000090">
    <property type="protein sequence ID" value="KFH42596.1"/>
    <property type="molecule type" value="Genomic_DNA"/>
</dbReference>
<dbReference type="Proteomes" id="UP000029964">
    <property type="component" value="Unassembled WGS sequence"/>
</dbReference>
<name>A0A086SZR4_HAPC1</name>
<evidence type="ECO:0000256" key="1">
    <source>
        <dbReference type="SAM" id="MobiDB-lite"/>
    </source>
</evidence>
<organism evidence="2 3">
    <name type="scientific">Hapsidospora chrysogenum (strain ATCC 11550 / CBS 779.69 / DSM 880 / IAM 14645 / JCM 23072 / IMI 49137)</name>
    <name type="common">Acremonium chrysogenum</name>
    <dbReference type="NCBI Taxonomy" id="857340"/>
    <lineage>
        <taxon>Eukaryota</taxon>
        <taxon>Fungi</taxon>
        <taxon>Dikarya</taxon>
        <taxon>Ascomycota</taxon>
        <taxon>Pezizomycotina</taxon>
        <taxon>Sordariomycetes</taxon>
        <taxon>Hypocreomycetidae</taxon>
        <taxon>Hypocreales</taxon>
        <taxon>Bionectriaceae</taxon>
        <taxon>Hapsidospora</taxon>
    </lineage>
</organism>
<sequence>MMVAQVEPNPSSSASSRSLELLRGWVGRDGLSCNHHHHSSVVPRCAGPDLSLGDLLSACGGGCSPVLYHQNDRCSDTTSTLSSSSVDDGPHFTFTPSPREEAVTFEFRPALAHPSPPPLNIKRVRHRLDVDGPNTAALCCKKRRLRAQLITSRLSQPYSLPATHILNREGMKSGDKRFLKMATSLDVARRIAHLHATSFLRFSVMNRLRRRLGLGRPGQHCDEGDAEEGQLDTTSKAPWRPQVLEGSSGGKYLQPSRDAPPTAPGHPPKTQACWLSKPAALPLPPSDLAAAKSRTSSRIHPIRSPEMRPDRGAYDELDEDSFSFQHLDEDLTGDSGGGDEVYSDFGVIFAGGASDDDQSYEEYLDELDGISWVTM</sequence>